<proteinExistence type="predicted"/>
<organism evidence="1 2">
    <name type="scientific">Desulfovibrio desulfuricans</name>
    <dbReference type="NCBI Taxonomy" id="876"/>
    <lineage>
        <taxon>Bacteria</taxon>
        <taxon>Pseudomonadati</taxon>
        <taxon>Thermodesulfobacteriota</taxon>
        <taxon>Desulfovibrionia</taxon>
        <taxon>Desulfovibrionales</taxon>
        <taxon>Desulfovibrionaceae</taxon>
        <taxon>Desulfovibrio</taxon>
    </lineage>
</organism>
<protein>
    <recommendedName>
        <fullName evidence="3">VWFA domain-containing protein</fullName>
    </recommendedName>
</protein>
<dbReference type="Proteomes" id="UP000297065">
    <property type="component" value="Chromosome"/>
</dbReference>
<dbReference type="RefSeq" id="WP_136400255.1">
    <property type="nucleotide sequence ID" value="NZ_CP036295.1"/>
</dbReference>
<evidence type="ECO:0000313" key="1">
    <source>
        <dbReference type="EMBL" id="QCC86146.1"/>
    </source>
</evidence>
<evidence type="ECO:0000313" key="2">
    <source>
        <dbReference type="Proteomes" id="UP000297065"/>
    </source>
</evidence>
<dbReference type="AlphaFoldDB" id="A0A4P7UIE6"/>
<dbReference type="EMBL" id="CP036295">
    <property type="protein sequence ID" value="QCC86146.1"/>
    <property type="molecule type" value="Genomic_DNA"/>
</dbReference>
<evidence type="ECO:0008006" key="3">
    <source>
        <dbReference type="Google" id="ProtNLM"/>
    </source>
</evidence>
<dbReference type="OrthoDB" id="9967213at2"/>
<accession>A0A4P7UIE6</accession>
<sequence>MILVITDGMPDNPLAANNAIGVAQELGFEVHGLGIRNEHITHLLPDTSRVVNDLPDPVPAMFALLQAALLKGGCSMMVPLDFRPWYRTGIFRFLRLTKNGAPRAVKRREGK</sequence>
<name>A0A4P7UIE6_DESDE</name>
<reference evidence="1 2" key="1">
    <citation type="submission" date="2019-02" db="EMBL/GenBank/DDBJ databases">
        <title>Complete Genome Sequence of Desulfovibrio desulfuricans IC1, a Sulfonate Utilizing Anaerobe.</title>
        <authorList>
            <person name="Day L.A."/>
            <person name="De Leon K.B."/>
            <person name="Wall J.D."/>
        </authorList>
    </citation>
    <scope>NUCLEOTIDE SEQUENCE [LARGE SCALE GENOMIC DNA]</scope>
    <source>
        <strain evidence="1 2">IC1</strain>
    </source>
</reference>
<gene>
    <name evidence="1" type="ORF">DDIC_09730</name>
</gene>